<feature type="signal peptide" evidence="1">
    <location>
        <begin position="1"/>
        <end position="22"/>
    </location>
</feature>
<organism evidence="2 3">
    <name type="scientific">Aquisphaera giovannonii</name>
    <dbReference type="NCBI Taxonomy" id="406548"/>
    <lineage>
        <taxon>Bacteria</taxon>
        <taxon>Pseudomonadati</taxon>
        <taxon>Planctomycetota</taxon>
        <taxon>Planctomycetia</taxon>
        <taxon>Isosphaerales</taxon>
        <taxon>Isosphaeraceae</taxon>
        <taxon>Aquisphaera</taxon>
    </lineage>
</organism>
<evidence type="ECO:0000256" key="1">
    <source>
        <dbReference type="SAM" id="SignalP"/>
    </source>
</evidence>
<dbReference type="Pfam" id="PF03663">
    <property type="entry name" value="Glyco_hydro_76"/>
    <property type="match status" value="1"/>
</dbReference>
<protein>
    <submittedName>
        <fullName evidence="2">Glycosyl hydrolase family 76</fullName>
    </submittedName>
</protein>
<gene>
    <name evidence="2" type="ORF">OJF2_62820</name>
</gene>
<dbReference type="Gene3D" id="1.50.10.20">
    <property type="match status" value="1"/>
</dbReference>
<dbReference type="EMBL" id="CP042997">
    <property type="protein sequence ID" value="QEH37691.1"/>
    <property type="molecule type" value="Genomic_DNA"/>
</dbReference>
<dbReference type="InterPro" id="IPR005198">
    <property type="entry name" value="Glyco_hydro_76"/>
</dbReference>
<name>A0A5B9WCL6_9BACT</name>
<dbReference type="AlphaFoldDB" id="A0A5B9WCL6"/>
<keyword evidence="2" id="KW-0378">Hydrolase</keyword>
<dbReference type="InterPro" id="IPR053169">
    <property type="entry name" value="MUG_Protein"/>
</dbReference>
<keyword evidence="3" id="KW-1185">Reference proteome</keyword>
<sequence precursor="true">MLGGRSIAAAVLLFTSTAGALAADPGAYGARAEEVTEFIHRTYFDPASGAYARSLTERKPDYVWHQGVMLSNLVAAARADRVRYRPLLDRYVRALDAYWDPKVAIPGYEPAATKGNGNDKYYDDNAWLVISLLEDYESSREPRELARADDALRFVLSGWDEALGGGIWWHQLHKDGTKNTCSNGPAAVGCLRLARFRDGERAAELVEMARKIVAWTRSNLQDSDGLFDDRKVVSTGEVKRGKLTYNTALMIQALLGLYRATGEKPHLDEAVRVATAGDWFLDAGTGAYRDAPRYSHFMVEADLDTHRATGDRRFLERARKNADVLYGRWKAKPFADMVSNAALARILWLMAESETESGREFWRRADASRP</sequence>
<dbReference type="SUPFAM" id="SSF48208">
    <property type="entry name" value="Six-hairpin glycosidases"/>
    <property type="match status" value="1"/>
</dbReference>
<feature type="chain" id="PRO_5023103722" evidence="1">
    <location>
        <begin position="23"/>
        <end position="370"/>
    </location>
</feature>
<dbReference type="OrthoDB" id="2505409at2"/>
<proteinExistence type="predicted"/>
<evidence type="ECO:0000313" key="3">
    <source>
        <dbReference type="Proteomes" id="UP000324233"/>
    </source>
</evidence>
<dbReference type="GO" id="GO:0005975">
    <property type="term" value="P:carbohydrate metabolic process"/>
    <property type="evidence" value="ECO:0007669"/>
    <property type="project" value="InterPro"/>
</dbReference>
<reference evidence="2 3" key="1">
    <citation type="submission" date="2019-08" db="EMBL/GenBank/DDBJ databases">
        <title>Deep-cultivation of Planctomycetes and their phenomic and genomic characterization uncovers novel biology.</title>
        <authorList>
            <person name="Wiegand S."/>
            <person name="Jogler M."/>
            <person name="Boedeker C."/>
            <person name="Pinto D."/>
            <person name="Vollmers J."/>
            <person name="Rivas-Marin E."/>
            <person name="Kohn T."/>
            <person name="Peeters S.H."/>
            <person name="Heuer A."/>
            <person name="Rast P."/>
            <person name="Oberbeckmann S."/>
            <person name="Bunk B."/>
            <person name="Jeske O."/>
            <person name="Meyerdierks A."/>
            <person name="Storesund J.E."/>
            <person name="Kallscheuer N."/>
            <person name="Luecker S."/>
            <person name="Lage O.M."/>
            <person name="Pohl T."/>
            <person name="Merkel B.J."/>
            <person name="Hornburger P."/>
            <person name="Mueller R.-W."/>
            <person name="Bruemmer F."/>
            <person name="Labrenz M."/>
            <person name="Spormann A.M."/>
            <person name="Op den Camp H."/>
            <person name="Overmann J."/>
            <person name="Amann R."/>
            <person name="Jetten M.S.M."/>
            <person name="Mascher T."/>
            <person name="Medema M.H."/>
            <person name="Devos D.P."/>
            <person name="Kaster A.-K."/>
            <person name="Ovreas L."/>
            <person name="Rohde M."/>
            <person name="Galperin M.Y."/>
            <person name="Jogler C."/>
        </authorList>
    </citation>
    <scope>NUCLEOTIDE SEQUENCE [LARGE SCALE GENOMIC DNA]</scope>
    <source>
        <strain evidence="2 3">OJF2</strain>
    </source>
</reference>
<dbReference type="PANTHER" id="PTHR47791">
    <property type="entry name" value="MEIOTICALLY UP-REGULATED GENE 191 PROTEIN"/>
    <property type="match status" value="1"/>
</dbReference>
<dbReference type="Proteomes" id="UP000324233">
    <property type="component" value="Chromosome"/>
</dbReference>
<dbReference type="InterPro" id="IPR008928">
    <property type="entry name" value="6-hairpin_glycosidase_sf"/>
</dbReference>
<dbReference type="PANTHER" id="PTHR47791:SF4">
    <property type="entry name" value="(PUTATIVE SECRETED PROTEIN)-RELATED"/>
    <property type="match status" value="1"/>
</dbReference>
<dbReference type="KEGG" id="agv:OJF2_62820"/>
<dbReference type="RefSeq" id="WP_148597216.1">
    <property type="nucleotide sequence ID" value="NZ_CP042997.1"/>
</dbReference>
<accession>A0A5B9WCL6</accession>
<dbReference type="GO" id="GO:0016787">
    <property type="term" value="F:hydrolase activity"/>
    <property type="evidence" value="ECO:0007669"/>
    <property type="project" value="UniProtKB-KW"/>
</dbReference>
<evidence type="ECO:0000313" key="2">
    <source>
        <dbReference type="EMBL" id="QEH37691.1"/>
    </source>
</evidence>
<keyword evidence="1" id="KW-0732">Signal</keyword>